<reference evidence="1" key="1">
    <citation type="journal article" date="2023" name="Science">
        <title>Genome structures resolve the early diversification of teleost fishes.</title>
        <authorList>
            <person name="Parey E."/>
            <person name="Louis A."/>
            <person name="Montfort J."/>
            <person name="Bouchez O."/>
            <person name="Roques C."/>
            <person name="Iampietro C."/>
            <person name="Lluch J."/>
            <person name="Castinel A."/>
            <person name="Donnadieu C."/>
            <person name="Desvignes T."/>
            <person name="Floi Bucao C."/>
            <person name="Jouanno E."/>
            <person name="Wen M."/>
            <person name="Mejri S."/>
            <person name="Dirks R."/>
            <person name="Jansen H."/>
            <person name="Henkel C."/>
            <person name="Chen W.J."/>
            <person name="Zahm M."/>
            <person name="Cabau C."/>
            <person name="Klopp C."/>
            <person name="Thompson A.W."/>
            <person name="Robinson-Rechavi M."/>
            <person name="Braasch I."/>
            <person name="Lecointre G."/>
            <person name="Bobe J."/>
            <person name="Postlethwait J.H."/>
            <person name="Berthelot C."/>
            <person name="Roest Crollius H."/>
            <person name="Guiguen Y."/>
        </authorList>
    </citation>
    <scope>NUCLEOTIDE SEQUENCE</scope>
    <source>
        <strain evidence="1">NC1722</strain>
    </source>
</reference>
<accession>A0AAD7S3L1</accession>
<keyword evidence="2" id="KW-1185">Reference proteome</keyword>
<sequence length="77" mass="8885">MLACHASNCCETTKGEFNKILCEWNDMAQQPVLYHEFRHGYGVFVTTTRSVVTHNVTSAISFFDFISHRDCDYLPLH</sequence>
<organism evidence="1 2">
    <name type="scientific">Aldrovandia affinis</name>
    <dbReference type="NCBI Taxonomy" id="143900"/>
    <lineage>
        <taxon>Eukaryota</taxon>
        <taxon>Metazoa</taxon>
        <taxon>Chordata</taxon>
        <taxon>Craniata</taxon>
        <taxon>Vertebrata</taxon>
        <taxon>Euteleostomi</taxon>
        <taxon>Actinopterygii</taxon>
        <taxon>Neopterygii</taxon>
        <taxon>Teleostei</taxon>
        <taxon>Notacanthiformes</taxon>
        <taxon>Halosauridae</taxon>
        <taxon>Aldrovandia</taxon>
    </lineage>
</organism>
<dbReference type="Proteomes" id="UP001221898">
    <property type="component" value="Unassembled WGS sequence"/>
</dbReference>
<evidence type="ECO:0000313" key="2">
    <source>
        <dbReference type="Proteomes" id="UP001221898"/>
    </source>
</evidence>
<proteinExistence type="predicted"/>
<comment type="caution">
    <text evidence="1">The sequence shown here is derived from an EMBL/GenBank/DDBJ whole genome shotgun (WGS) entry which is preliminary data.</text>
</comment>
<protein>
    <submittedName>
        <fullName evidence="1">Uncharacterized protein</fullName>
    </submittedName>
</protein>
<gene>
    <name evidence="1" type="ORF">AAFF_G00033340</name>
</gene>
<dbReference type="AlphaFoldDB" id="A0AAD7S3L1"/>
<name>A0AAD7S3L1_9TELE</name>
<dbReference type="EMBL" id="JAINUG010000117">
    <property type="protein sequence ID" value="KAJ8395349.1"/>
    <property type="molecule type" value="Genomic_DNA"/>
</dbReference>
<evidence type="ECO:0000313" key="1">
    <source>
        <dbReference type="EMBL" id="KAJ8395349.1"/>
    </source>
</evidence>